<comment type="caution">
    <text evidence="5">The sequence shown here is derived from an EMBL/GenBank/DDBJ whole genome shotgun (WGS) entry which is preliminary data.</text>
</comment>
<dbReference type="InterPro" id="IPR036188">
    <property type="entry name" value="FAD/NAD-bd_sf"/>
</dbReference>
<name>A0A5S4GYX3_9ACTN</name>
<keyword evidence="6" id="KW-1185">Reference proteome</keyword>
<keyword evidence="1" id="KW-0285">Flavoprotein</keyword>
<gene>
    <name evidence="5" type="ORF">ETD85_06485</name>
</gene>
<evidence type="ECO:0000259" key="4">
    <source>
        <dbReference type="Pfam" id="PF01494"/>
    </source>
</evidence>
<proteinExistence type="predicted"/>
<organism evidence="5 6">
    <name type="scientific">Nonomuraea zeae</name>
    <dbReference type="NCBI Taxonomy" id="1642303"/>
    <lineage>
        <taxon>Bacteria</taxon>
        <taxon>Bacillati</taxon>
        <taxon>Actinomycetota</taxon>
        <taxon>Actinomycetes</taxon>
        <taxon>Streptosporangiales</taxon>
        <taxon>Streptosporangiaceae</taxon>
        <taxon>Nonomuraea</taxon>
    </lineage>
</organism>
<feature type="region of interest" description="Disordered" evidence="3">
    <location>
        <begin position="447"/>
        <end position="469"/>
    </location>
</feature>
<dbReference type="AlphaFoldDB" id="A0A5S4GYX3"/>
<evidence type="ECO:0000256" key="3">
    <source>
        <dbReference type="SAM" id="MobiDB-lite"/>
    </source>
</evidence>
<dbReference type="PANTHER" id="PTHR43004">
    <property type="entry name" value="TRK SYSTEM POTASSIUM UPTAKE PROTEIN"/>
    <property type="match status" value="1"/>
</dbReference>
<protein>
    <submittedName>
        <fullName evidence="5">Aromatic ring hydroxylase</fullName>
    </submittedName>
</protein>
<dbReference type="Pfam" id="PF21274">
    <property type="entry name" value="Rng_hyd_C"/>
    <property type="match status" value="1"/>
</dbReference>
<dbReference type="InterPro" id="IPR050641">
    <property type="entry name" value="RIFMO-like"/>
</dbReference>
<evidence type="ECO:0000256" key="2">
    <source>
        <dbReference type="ARBA" id="ARBA00022827"/>
    </source>
</evidence>
<dbReference type="SUPFAM" id="SSF51905">
    <property type="entry name" value="FAD/NAD(P)-binding domain"/>
    <property type="match status" value="1"/>
</dbReference>
<dbReference type="Proteomes" id="UP000306628">
    <property type="component" value="Unassembled WGS sequence"/>
</dbReference>
<dbReference type="PANTHER" id="PTHR43004:SF8">
    <property type="entry name" value="FAD-BINDING DOMAIN-CONTAINING PROTEIN-RELATED"/>
    <property type="match status" value="1"/>
</dbReference>
<dbReference type="Pfam" id="PF01494">
    <property type="entry name" value="FAD_binding_3"/>
    <property type="match status" value="1"/>
</dbReference>
<dbReference type="GO" id="GO:0071949">
    <property type="term" value="F:FAD binding"/>
    <property type="evidence" value="ECO:0007669"/>
    <property type="project" value="InterPro"/>
</dbReference>
<feature type="domain" description="FAD-binding" evidence="4">
    <location>
        <begin position="6"/>
        <end position="376"/>
    </location>
</feature>
<keyword evidence="2" id="KW-0274">FAD</keyword>
<dbReference type="Gene3D" id="3.50.50.60">
    <property type="entry name" value="FAD/NAD(P)-binding domain"/>
    <property type="match status" value="1"/>
</dbReference>
<dbReference type="GO" id="GO:0016709">
    <property type="term" value="F:oxidoreductase activity, acting on paired donors, with incorporation or reduction of molecular oxygen, NAD(P)H as one donor, and incorporation of one atom of oxygen"/>
    <property type="evidence" value="ECO:0007669"/>
    <property type="project" value="UniProtKB-ARBA"/>
</dbReference>
<dbReference type="Gene3D" id="3.40.30.120">
    <property type="match status" value="1"/>
</dbReference>
<dbReference type="Gene3D" id="3.30.9.10">
    <property type="entry name" value="D-Amino Acid Oxidase, subunit A, domain 2"/>
    <property type="match status" value="1"/>
</dbReference>
<dbReference type="PRINTS" id="PR00420">
    <property type="entry name" value="RNGMNOXGNASE"/>
</dbReference>
<evidence type="ECO:0000313" key="6">
    <source>
        <dbReference type="Proteomes" id="UP000306628"/>
    </source>
</evidence>
<evidence type="ECO:0000256" key="1">
    <source>
        <dbReference type="ARBA" id="ARBA00022630"/>
    </source>
</evidence>
<evidence type="ECO:0000313" key="5">
    <source>
        <dbReference type="EMBL" id="TMR37872.1"/>
    </source>
</evidence>
<accession>A0A5S4GYX3</accession>
<reference evidence="5 6" key="1">
    <citation type="submission" date="2019-05" db="EMBL/GenBank/DDBJ databases">
        <title>Draft genome sequence of Nonomuraea zeae DSM 100528.</title>
        <authorList>
            <person name="Saricaoglu S."/>
            <person name="Isik K."/>
        </authorList>
    </citation>
    <scope>NUCLEOTIDE SEQUENCE [LARGE SCALE GENOMIC DNA]</scope>
    <source>
        <strain evidence="5 6">DSM 100528</strain>
    </source>
</reference>
<dbReference type="InterPro" id="IPR002938">
    <property type="entry name" value="FAD-bd"/>
</dbReference>
<sequence>MSVLHVPVLVVGGGACGLSASIFLSDLGVEHLLVERRAGTSDMPRAHYLNQRTMEIFRQHALADAVYAEAAPPEKVATVRWQTSLAGDRPFDAQTLYVMDCGGGGGLRATYEAVSPCATANLPQIRLEPLLRRHAEERAPGRVRFGHELLGWSADDRGRINAEICDRATGERLAVCCRYLVAADGGKTVGPGAGVRMVGRDDLPEVVSAYFTADLSPWWDDQALLTWFLNPGSRGVWGSGALVAAGPEWGSRCREWVLHLTQAPDAAERLDASTFAERMRELLGVPRLRPEVHRVSHWRLEAVVAERYRAGNVFLAGDAAHRHGPNTGLGLNTAVQDAHNLAWKLSAVLAGRGGEALLDTYDSERRPVGRRNVDWATAASLNHQRIVAAIGLSPDMSAAERTAVFARYLASAPAEAREAFASQRVEFQAHDLELGFAYAAGALVPDGTAAPPRDPEGGRYRPTARPGHRLPHVWLQRGGRRVSTHDLTGAGASFALITGAEGAAWQEAVRRVRADAGVAIAAAVVSGGAGVPEGVWTDPSGDWARLSGIGPDGALLVRPDNHVAWRSPGRVDDPGRALATVLECVLRRRSKDRSYSE</sequence>
<dbReference type="RefSeq" id="WP_138688680.1">
    <property type="nucleotide sequence ID" value="NZ_JBHSAZ010000013.1"/>
</dbReference>
<dbReference type="OrthoDB" id="8670884at2"/>
<dbReference type="EMBL" id="VCKX01000013">
    <property type="protein sequence ID" value="TMR37872.1"/>
    <property type="molecule type" value="Genomic_DNA"/>
</dbReference>